<dbReference type="AlphaFoldDB" id="A4RZX5"/>
<keyword evidence="8" id="KW-1185">Reference proteome</keyword>
<evidence type="ECO:0000256" key="1">
    <source>
        <dbReference type="ARBA" id="ARBA00004167"/>
    </source>
</evidence>
<keyword evidence="5" id="KW-0472">Membrane</keyword>
<organism evidence="7 8">
    <name type="scientific">Ostreococcus lucimarinus (strain CCE9901)</name>
    <dbReference type="NCBI Taxonomy" id="436017"/>
    <lineage>
        <taxon>Eukaryota</taxon>
        <taxon>Viridiplantae</taxon>
        <taxon>Chlorophyta</taxon>
        <taxon>Mamiellophyceae</taxon>
        <taxon>Mamiellales</taxon>
        <taxon>Bathycoccaceae</taxon>
        <taxon>Ostreococcus</taxon>
    </lineage>
</organism>
<evidence type="ECO:0000256" key="2">
    <source>
        <dbReference type="ARBA" id="ARBA00022692"/>
    </source>
</evidence>
<keyword evidence="2" id="KW-0812">Transmembrane</keyword>
<dbReference type="eggNOG" id="KOG3306">
    <property type="taxonomic scope" value="Eukaryota"/>
</dbReference>
<dbReference type="HOGENOM" id="CLU_073620_2_0_1"/>
<dbReference type="GeneID" id="5002665"/>
<sequence>MKTRDGANTAVVTRERYVLDGALDEGALRAHGVDTRTIRVTLNTEAHGKIGAKVRGDGTFAVRDAPAGRHVLDVHAVGLNFPPVAVRIVGADDGDGGKVGDVEAYLAEDRTVTVPTKPLRLTPASTLEYYEPASSVSLGSLLRNPMALMVIMSVFLAVVAPKILEGIDPEELKRMQAELAGAARGEAPRVDAAD</sequence>
<dbReference type="InterPro" id="IPR019008">
    <property type="entry name" value="Beta_sandwich_EMC7"/>
</dbReference>
<dbReference type="PANTHER" id="PTHR13605:SF4">
    <property type="entry name" value="ER MEMBRANE PROTEIN COMPLEX SUBUNIT 7"/>
    <property type="match status" value="1"/>
</dbReference>
<reference evidence="7 8" key="1">
    <citation type="journal article" date="2007" name="Proc. Natl. Acad. Sci. U.S.A.">
        <title>The tiny eukaryote Ostreococcus provides genomic insights into the paradox of plankton speciation.</title>
        <authorList>
            <person name="Palenik B."/>
            <person name="Grimwood J."/>
            <person name="Aerts A."/>
            <person name="Rouze P."/>
            <person name="Salamov A."/>
            <person name="Putnam N."/>
            <person name="Dupont C."/>
            <person name="Jorgensen R."/>
            <person name="Derelle E."/>
            <person name="Rombauts S."/>
            <person name="Zhou K."/>
            <person name="Otillar R."/>
            <person name="Merchant S.S."/>
            <person name="Podell S."/>
            <person name="Gaasterland T."/>
            <person name="Napoli C."/>
            <person name="Gendler K."/>
            <person name="Manuell A."/>
            <person name="Tai V."/>
            <person name="Vallon O."/>
            <person name="Piganeau G."/>
            <person name="Jancek S."/>
            <person name="Heijde M."/>
            <person name="Jabbari K."/>
            <person name="Bowler C."/>
            <person name="Lohr M."/>
            <person name="Robbens S."/>
            <person name="Werner G."/>
            <person name="Dubchak I."/>
            <person name="Pazour G.J."/>
            <person name="Ren Q."/>
            <person name="Paulsen I."/>
            <person name="Delwiche C."/>
            <person name="Schmutz J."/>
            <person name="Rokhsar D."/>
            <person name="Van de Peer Y."/>
            <person name="Moreau H."/>
            <person name="Grigoriev I.V."/>
        </authorList>
    </citation>
    <scope>NUCLEOTIDE SEQUENCE [LARGE SCALE GENOMIC DNA]</scope>
    <source>
        <strain evidence="7 8">CCE9901</strain>
    </source>
</reference>
<dbReference type="KEGG" id="olu:OSTLU_32546"/>
<dbReference type="PANTHER" id="PTHR13605">
    <property type="entry name" value="ER MEMBRANE PROTEIN COMPLEX SUBUNIT 7"/>
    <property type="match status" value="1"/>
</dbReference>
<dbReference type="Proteomes" id="UP000001568">
    <property type="component" value="Chromosome 7"/>
</dbReference>
<dbReference type="GO" id="GO:0072546">
    <property type="term" value="C:EMC complex"/>
    <property type="evidence" value="ECO:0007669"/>
    <property type="project" value="TreeGrafter"/>
</dbReference>
<dbReference type="Gramene" id="ABO97169">
    <property type="protein sequence ID" value="ABO97169"/>
    <property type="gene ID" value="OSTLU_32546"/>
</dbReference>
<dbReference type="RefSeq" id="XP_001418876.1">
    <property type="nucleotide sequence ID" value="XM_001418839.1"/>
</dbReference>
<comment type="subcellular location">
    <subcellularLocation>
        <location evidence="1">Membrane</location>
        <topology evidence="1">Single-pass membrane protein</topology>
    </subcellularLocation>
</comment>
<keyword evidence="4" id="KW-1133">Transmembrane helix</keyword>
<accession>A4RZX5</accession>
<name>A4RZX5_OSTLU</name>
<dbReference type="Pfam" id="PF09430">
    <property type="entry name" value="EMC7_beta-sandw"/>
    <property type="match status" value="1"/>
</dbReference>
<feature type="domain" description="ER membrane protein complex subunit 7 beta-sandwich" evidence="6">
    <location>
        <begin position="32"/>
        <end position="149"/>
    </location>
</feature>
<evidence type="ECO:0000313" key="8">
    <source>
        <dbReference type="Proteomes" id="UP000001568"/>
    </source>
</evidence>
<dbReference type="OrthoDB" id="27095at2759"/>
<dbReference type="STRING" id="436017.A4RZX5"/>
<dbReference type="OMA" id="MALMVIM"/>
<protein>
    <recommendedName>
        <fullName evidence="6">ER membrane protein complex subunit 7 beta-sandwich domain-containing protein</fullName>
    </recommendedName>
</protein>
<evidence type="ECO:0000256" key="5">
    <source>
        <dbReference type="ARBA" id="ARBA00023136"/>
    </source>
</evidence>
<evidence type="ECO:0000256" key="3">
    <source>
        <dbReference type="ARBA" id="ARBA00022729"/>
    </source>
</evidence>
<dbReference type="EMBL" id="CP000587">
    <property type="protein sequence ID" value="ABO97169.1"/>
    <property type="molecule type" value="Genomic_DNA"/>
</dbReference>
<evidence type="ECO:0000256" key="4">
    <source>
        <dbReference type="ARBA" id="ARBA00022989"/>
    </source>
</evidence>
<proteinExistence type="predicted"/>
<evidence type="ECO:0000259" key="6">
    <source>
        <dbReference type="Pfam" id="PF09430"/>
    </source>
</evidence>
<gene>
    <name evidence="7" type="ORF">OSTLU_32546</name>
</gene>
<dbReference type="InterPro" id="IPR039163">
    <property type="entry name" value="EMC7"/>
</dbReference>
<keyword evidence="3" id="KW-0732">Signal</keyword>
<evidence type="ECO:0000313" key="7">
    <source>
        <dbReference type="EMBL" id="ABO97169.1"/>
    </source>
</evidence>